<keyword evidence="1" id="KW-0812">Transmembrane</keyword>
<keyword evidence="1" id="KW-1133">Transmembrane helix</keyword>
<evidence type="ECO:0000256" key="1">
    <source>
        <dbReference type="SAM" id="Phobius"/>
    </source>
</evidence>
<dbReference type="InterPro" id="IPR002656">
    <property type="entry name" value="Acyl_transf_3_dom"/>
</dbReference>
<proteinExistence type="predicted"/>
<organism evidence="3">
    <name type="scientific">marine metagenome</name>
    <dbReference type="NCBI Taxonomy" id="408172"/>
    <lineage>
        <taxon>unclassified sequences</taxon>
        <taxon>metagenomes</taxon>
        <taxon>ecological metagenomes</taxon>
    </lineage>
</organism>
<feature type="transmembrane region" description="Helical" evidence="1">
    <location>
        <begin position="26"/>
        <end position="45"/>
    </location>
</feature>
<dbReference type="AlphaFoldDB" id="A0A382JU28"/>
<dbReference type="InterPro" id="IPR050623">
    <property type="entry name" value="Glucan_succinyl_AcylTrfase"/>
</dbReference>
<feature type="non-terminal residue" evidence="3">
    <location>
        <position position="1"/>
    </location>
</feature>
<sequence>VEQPPSIESTSTPPVLEKKRYHDLDALRACAMLLGIILHAILAFGQPGWPGYAPQNDAHWVVPAVVSEAADVVGTEAPKKFSPYNFCFTAIHGFRMQLFFVVSGFFTAMLWSTRGTKELLKHRAKRILLPLAIFTPIA</sequence>
<feature type="non-terminal residue" evidence="3">
    <location>
        <position position="138"/>
    </location>
</feature>
<dbReference type="PANTHER" id="PTHR36927:SF1">
    <property type="entry name" value="MDO-LIKE PROTEIN"/>
    <property type="match status" value="1"/>
</dbReference>
<keyword evidence="1" id="KW-0472">Membrane</keyword>
<feature type="transmembrane region" description="Helical" evidence="1">
    <location>
        <begin position="94"/>
        <end position="113"/>
    </location>
</feature>
<dbReference type="Pfam" id="PF01757">
    <property type="entry name" value="Acyl_transf_3"/>
    <property type="match status" value="1"/>
</dbReference>
<accession>A0A382JU28</accession>
<protein>
    <recommendedName>
        <fullName evidence="2">Acyltransferase 3 domain-containing protein</fullName>
    </recommendedName>
</protein>
<evidence type="ECO:0000313" key="3">
    <source>
        <dbReference type="EMBL" id="SVC15256.1"/>
    </source>
</evidence>
<reference evidence="3" key="1">
    <citation type="submission" date="2018-05" db="EMBL/GenBank/DDBJ databases">
        <authorList>
            <person name="Lanie J.A."/>
            <person name="Ng W.-L."/>
            <person name="Kazmierczak K.M."/>
            <person name="Andrzejewski T.M."/>
            <person name="Davidsen T.M."/>
            <person name="Wayne K.J."/>
            <person name="Tettelin H."/>
            <person name="Glass J.I."/>
            <person name="Rusch D."/>
            <person name="Podicherti R."/>
            <person name="Tsui H.-C.T."/>
            <person name="Winkler M.E."/>
        </authorList>
    </citation>
    <scope>NUCLEOTIDE SEQUENCE</scope>
</reference>
<dbReference type="EMBL" id="UINC01076258">
    <property type="protein sequence ID" value="SVC15256.1"/>
    <property type="molecule type" value="Genomic_DNA"/>
</dbReference>
<dbReference type="PANTHER" id="PTHR36927">
    <property type="entry name" value="BLR4337 PROTEIN"/>
    <property type="match status" value="1"/>
</dbReference>
<gene>
    <name evidence="3" type="ORF">METZ01_LOCUS268110</name>
</gene>
<feature type="domain" description="Acyltransferase 3" evidence="2">
    <location>
        <begin position="22"/>
        <end position="137"/>
    </location>
</feature>
<dbReference type="GO" id="GO:0016747">
    <property type="term" value="F:acyltransferase activity, transferring groups other than amino-acyl groups"/>
    <property type="evidence" value="ECO:0007669"/>
    <property type="project" value="InterPro"/>
</dbReference>
<name>A0A382JU28_9ZZZZ</name>
<evidence type="ECO:0000259" key="2">
    <source>
        <dbReference type="Pfam" id="PF01757"/>
    </source>
</evidence>